<feature type="binding site" evidence="7">
    <location>
        <position position="42"/>
    </location>
    <ligand>
        <name>substrate</name>
    </ligand>
</feature>
<comment type="subunit">
    <text evidence="4 8">Homotetramer.</text>
</comment>
<feature type="binding site" evidence="7">
    <location>
        <position position="7"/>
    </location>
    <ligand>
        <name>substrate</name>
    </ligand>
</feature>
<evidence type="ECO:0000256" key="2">
    <source>
        <dbReference type="ARBA" id="ARBA00002704"/>
    </source>
</evidence>
<feature type="binding site" evidence="7">
    <location>
        <position position="103"/>
    </location>
    <ligand>
        <name>substrate</name>
    </ligand>
</feature>
<dbReference type="EMBL" id="ACZI02000001">
    <property type="protein sequence ID" value="EFV11698.1"/>
    <property type="molecule type" value="Genomic_DNA"/>
</dbReference>
<keyword evidence="11" id="KW-1185">Reference proteome</keyword>
<dbReference type="CDD" id="cd05822">
    <property type="entry name" value="TLP_HIUase"/>
    <property type="match status" value="1"/>
</dbReference>
<dbReference type="PROSITE" id="PS00768">
    <property type="entry name" value="TRANSTHYRETIN_1"/>
    <property type="match status" value="1"/>
</dbReference>
<evidence type="ECO:0000256" key="5">
    <source>
        <dbReference type="ARBA" id="ARBA00022631"/>
    </source>
</evidence>
<dbReference type="NCBIfam" id="TIGR02962">
    <property type="entry name" value="hdxy_isourate"/>
    <property type="match status" value="1"/>
</dbReference>
<dbReference type="PANTHER" id="PTHR10395:SF7">
    <property type="entry name" value="5-HYDROXYISOURATE HYDROLASE"/>
    <property type="match status" value="1"/>
</dbReference>
<dbReference type="PRINTS" id="PR00189">
    <property type="entry name" value="TRNSTHYRETIN"/>
</dbReference>
<evidence type="ECO:0000256" key="1">
    <source>
        <dbReference type="ARBA" id="ARBA00001043"/>
    </source>
</evidence>
<comment type="function">
    <text evidence="2">Catalyzes the hydrolysis of 5-hydroxyisourate (HIU) to 2-oxo-4-hydroxy-4-carboxy-5-ureidoimidazoline (OHCU).</text>
</comment>
<reference evidence="10 11" key="1">
    <citation type="journal article" date="2011" name="Stand. Genomic Sci.">
        <title>High quality draft genome sequence of Segniliparus rugosus CDC 945(T)= (ATCC BAA-974(T)).</title>
        <authorList>
            <person name="Earl A.M."/>
            <person name="Desjardins C.A."/>
            <person name="Fitzgerald M.G."/>
            <person name="Arachchi H.M."/>
            <person name="Zeng Q."/>
            <person name="Mehta T."/>
            <person name="Griggs A."/>
            <person name="Birren B.W."/>
            <person name="Toney N.C."/>
            <person name="Carr J."/>
            <person name="Posey J."/>
            <person name="Butler W.R."/>
        </authorList>
    </citation>
    <scope>NUCLEOTIDE SEQUENCE [LARGE SCALE GENOMIC DNA]</scope>
    <source>
        <strain evidence="11">ATCC BAA-974 / DSM 45345 / CCUG 50838 / CIP 108380 / JCM 13579 / CDC 945</strain>
    </source>
</reference>
<evidence type="ECO:0000256" key="8">
    <source>
        <dbReference type="RuleBase" id="RU361270"/>
    </source>
</evidence>
<dbReference type="STRING" id="679197.HMPREF9336_03407"/>
<dbReference type="InterPro" id="IPR036817">
    <property type="entry name" value="Transthyretin/HIU_hydrolase_sf"/>
</dbReference>
<evidence type="ECO:0000256" key="6">
    <source>
        <dbReference type="ARBA" id="ARBA00022801"/>
    </source>
</evidence>
<dbReference type="OrthoDB" id="9792386at2"/>
<dbReference type="GO" id="GO:0006144">
    <property type="term" value="P:purine nucleobase metabolic process"/>
    <property type="evidence" value="ECO:0007669"/>
    <property type="project" value="UniProtKB-KW"/>
</dbReference>
<keyword evidence="6 8" id="KW-0378">Hydrolase</keyword>
<sequence>MASLSTHVLDTSIGEPASGLTVELHDARGALVCSDLTDEDGRVRALGADLEAGVYTAVFRTGDYFQSRGQVGFYPKVSVEFLVAEDRHYHVPLLLSAYGYSTYRGS</sequence>
<dbReference type="AlphaFoldDB" id="E5XV85"/>
<keyword evidence="5 8" id="KW-0659">Purine metabolism</keyword>
<dbReference type="InterPro" id="IPR014306">
    <property type="entry name" value="Hydroxyisourate_hydrolase"/>
</dbReference>
<evidence type="ECO:0000256" key="3">
    <source>
        <dbReference type="ARBA" id="ARBA00009850"/>
    </source>
</evidence>
<dbReference type="InterPro" id="IPR000895">
    <property type="entry name" value="Transthyretin/HIU_hydrolase"/>
</dbReference>
<accession>E5XV85</accession>
<dbReference type="Gene3D" id="2.60.40.180">
    <property type="entry name" value="Transthyretin/hydroxyisourate hydrolase domain"/>
    <property type="match status" value="1"/>
</dbReference>
<dbReference type="InterPro" id="IPR023416">
    <property type="entry name" value="Transthyretin/HIU_hydrolase_d"/>
</dbReference>
<evidence type="ECO:0000313" key="11">
    <source>
        <dbReference type="Proteomes" id="UP000004816"/>
    </source>
</evidence>
<dbReference type="InterPro" id="IPR023418">
    <property type="entry name" value="Thyroxine_BS"/>
</dbReference>
<protein>
    <recommendedName>
        <fullName evidence="8">5-hydroxyisourate hydrolase</fullName>
        <shortName evidence="8">HIU hydrolase</shortName>
        <shortName evidence="8">HIUHase</shortName>
        <ecNumber evidence="8">3.5.2.17</ecNumber>
    </recommendedName>
</protein>
<evidence type="ECO:0000313" key="10">
    <source>
        <dbReference type="EMBL" id="EFV11698.1"/>
    </source>
</evidence>
<comment type="caution">
    <text evidence="10">The sequence shown here is derived from an EMBL/GenBank/DDBJ whole genome shotgun (WGS) entry which is preliminary data.</text>
</comment>
<name>E5XV85_SEGRC</name>
<dbReference type="HOGENOM" id="CLU_115536_1_0_11"/>
<proteinExistence type="inferred from homology"/>
<evidence type="ECO:0000256" key="4">
    <source>
        <dbReference type="ARBA" id="ARBA00011881"/>
    </source>
</evidence>
<comment type="catalytic activity">
    <reaction evidence="1 8">
        <text>5-hydroxyisourate + H2O = 5-hydroxy-2-oxo-4-ureido-2,5-dihydro-1H-imidazole-5-carboxylate + H(+)</text>
        <dbReference type="Rhea" id="RHEA:23736"/>
        <dbReference type="ChEBI" id="CHEBI:15377"/>
        <dbReference type="ChEBI" id="CHEBI:15378"/>
        <dbReference type="ChEBI" id="CHEBI:18072"/>
        <dbReference type="ChEBI" id="CHEBI:58639"/>
        <dbReference type="EC" id="3.5.2.17"/>
    </reaction>
</comment>
<dbReference type="PANTHER" id="PTHR10395">
    <property type="entry name" value="URICASE AND TRANSTHYRETIN-RELATED"/>
    <property type="match status" value="1"/>
</dbReference>
<comment type="similarity">
    <text evidence="3 8">Belongs to the transthyretin family. 5-hydroxyisourate hydrolase subfamily.</text>
</comment>
<evidence type="ECO:0000259" key="9">
    <source>
        <dbReference type="Pfam" id="PF00576"/>
    </source>
</evidence>
<evidence type="ECO:0000256" key="7">
    <source>
        <dbReference type="PIRSR" id="PIRSR600895-51"/>
    </source>
</evidence>
<dbReference type="EC" id="3.5.2.17" evidence="8"/>
<dbReference type="GO" id="GO:0033971">
    <property type="term" value="F:hydroxyisourate hydrolase activity"/>
    <property type="evidence" value="ECO:0007669"/>
    <property type="project" value="UniProtKB-EC"/>
</dbReference>
<dbReference type="Proteomes" id="UP000004816">
    <property type="component" value="Unassembled WGS sequence"/>
</dbReference>
<feature type="domain" description="Transthyretin/hydroxyisourate hydrolase" evidence="9">
    <location>
        <begin position="4"/>
        <end position="105"/>
    </location>
</feature>
<dbReference type="Pfam" id="PF00576">
    <property type="entry name" value="Transthyretin"/>
    <property type="match status" value="1"/>
</dbReference>
<gene>
    <name evidence="10" type="ORF">HMPREF9336_03407</name>
</gene>
<dbReference type="eggNOG" id="COG2351">
    <property type="taxonomic scope" value="Bacteria"/>
</dbReference>
<dbReference type="RefSeq" id="WP_007472390.1">
    <property type="nucleotide sequence ID" value="NZ_KI391953.1"/>
</dbReference>
<organism evidence="10 11">
    <name type="scientific">Segniliparus rugosus (strain ATCC BAA-974 / DSM 45345 / CCUG 50838 / CIP 108380 / JCM 13579 / CDC 945)</name>
    <dbReference type="NCBI Taxonomy" id="679197"/>
    <lineage>
        <taxon>Bacteria</taxon>
        <taxon>Bacillati</taxon>
        <taxon>Actinomycetota</taxon>
        <taxon>Actinomycetes</taxon>
        <taxon>Mycobacteriales</taxon>
        <taxon>Segniliparaceae</taxon>
        <taxon>Segniliparus</taxon>
    </lineage>
</organism>
<dbReference type="SUPFAM" id="SSF49472">
    <property type="entry name" value="Transthyretin (synonym: prealbumin)"/>
    <property type="match status" value="1"/>
</dbReference>